<organism evidence="1 2">
    <name type="scientific">Thalassorhabdus alkalitolerans</name>
    <dbReference type="NCBI Taxonomy" id="2282697"/>
    <lineage>
        <taxon>Bacteria</taxon>
        <taxon>Bacillati</taxon>
        <taxon>Bacillota</taxon>
        <taxon>Bacilli</taxon>
        <taxon>Bacillales</taxon>
        <taxon>Bacillaceae</taxon>
        <taxon>Thalassorhabdus</taxon>
    </lineage>
</organism>
<dbReference type="InterPro" id="IPR025004">
    <property type="entry name" value="SenN/SenS"/>
</dbReference>
<sequence length="55" mass="6690">MRKPLRHTFEELVAENKRELLEDMSALDKIEERLEERQSREVQVKINPREKQAQN</sequence>
<accession>A0ABW0YP56</accession>
<protein>
    <submittedName>
        <fullName evidence="1">FbpB family small basic protein</fullName>
    </submittedName>
</protein>
<dbReference type="EMBL" id="JBHSOZ010000004">
    <property type="protein sequence ID" value="MFC5713231.1"/>
    <property type="molecule type" value="Genomic_DNA"/>
</dbReference>
<keyword evidence="2" id="KW-1185">Reference proteome</keyword>
<reference evidence="2" key="1">
    <citation type="journal article" date="2019" name="Int. J. Syst. Evol. Microbiol.">
        <title>The Global Catalogue of Microorganisms (GCM) 10K type strain sequencing project: providing services to taxonomists for standard genome sequencing and annotation.</title>
        <authorList>
            <consortium name="The Broad Institute Genomics Platform"/>
            <consortium name="The Broad Institute Genome Sequencing Center for Infectious Disease"/>
            <person name="Wu L."/>
            <person name="Ma J."/>
        </authorList>
    </citation>
    <scope>NUCLEOTIDE SEQUENCE [LARGE SCALE GENOMIC DNA]</scope>
    <source>
        <strain evidence="2">CECT 7184</strain>
    </source>
</reference>
<dbReference type="Pfam" id="PF13040">
    <property type="entry name" value="Fur_reg_FbpB"/>
    <property type="match status" value="1"/>
</dbReference>
<name>A0ABW0YP56_9BACI</name>
<comment type="caution">
    <text evidence="1">The sequence shown here is derived from an EMBL/GenBank/DDBJ whole genome shotgun (WGS) entry which is preliminary data.</text>
</comment>
<proteinExistence type="predicted"/>
<evidence type="ECO:0000313" key="2">
    <source>
        <dbReference type="Proteomes" id="UP001596142"/>
    </source>
</evidence>
<dbReference type="RefSeq" id="WP_385940820.1">
    <property type="nucleotide sequence ID" value="NZ_JBHSOZ010000004.1"/>
</dbReference>
<evidence type="ECO:0000313" key="1">
    <source>
        <dbReference type="EMBL" id="MFC5713231.1"/>
    </source>
</evidence>
<dbReference type="Proteomes" id="UP001596142">
    <property type="component" value="Unassembled WGS sequence"/>
</dbReference>
<gene>
    <name evidence="1" type="ORF">ACFPU1_10575</name>
</gene>